<evidence type="ECO:0000259" key="5">
    <source>
        <dbReference type="PROSITE" id="PS50089"/>
    </source>
</evidence>
<keyword evidence="7" id="KW-1185">Reference proteome</keyword>
<dbReference type="OrthoDB" id="1630758at2759"/>
<dbReference type="PANTHER" id="PTHR15315">
    <property type="entry name" value="RING FINGER PROTEIN 41, 151"/>
    <property type="match status" value="1"/>
</dbReference>
<proteinExistence type="predicted"/>
<keyword evidence="2 4" id="KW-0863">Zinc-finger</keyword>
<dbReference type="Gene3D" id="3.30.40.10">
    <property type="entry name" value="Zinc/RING finger domain, C3HC4 (zinc finger)"/>
    <property type="match status" value="1"/>
</dbReference>
<evidence type="ECO:0000256" key="1">
    <source>
        <dbReference type="ARBA" id="ARBA00022723"/>
    </source>
</evidence>
<dbReference type="Proteomes" id="UP000594638">
    <property type="component" value="Unassembled WGS sequence"/>
</dbReference>
<dbReference type="PROSITE" id="PS50089">
    <property type="entry name" value="ZF_RING_2"/>
    <property type="match status" value="1"/>
</dbReference>
<dbReference type="GO" id="GO:0016567">
    <property type="term" value="P:protein ubiquitination"/>
    <property type="evidence" value="ECO:0007669"/>
    <property type="project" value="TreeGrafter"/>
</dbReference>
<dbReference type="GO" id="GO:0061630">
    <property type="term" value="F:ubiquitin protein ligase activity"/>
    <property type="evidence" value="ECO:0007669"/>
    <property type="project" value="TreeGrafter"/>
</dbReference>
<feature type="domain" description="RING-type" evidence="5">
    <location>
        <begin position="121"/>
        <end position="159"/>
    </location>
</feature>
<evidence type="ECO:0000313" key="6">
    <source>
        <dbReference type="EMBL" id="CAA2980531.1"/>
    </source>
</evidence>
<dbReference type="GO" id="GO:0008270">
    <property type="term" value="F:zinc ion binding"/>
    <property type="evidence" value="ECO:0007669"/>
    <property type="project" value="UniProtKB-KW"/>
</dbReference>
<name>A0A8S0RL31_OLEEU</name>
<dbReference type="SUPFAM" id="SSF57850">
    <property type="entry name" value="RING/U-box"/>
    <property type="match status" value="1"/>
</dbReference>
<evidence type="ECO:0000256" key="4">
    <source>
        <dbReference type="PROSITE-ProRule" id="PRU00175"/>
    </source>
</evidence>
<sequence>MEMMYYQQVGRSYNETLKVLESDIQYANVMAAAIPKAKDGAQLQMKLVYTDERPKISSCGRKATVKDFYAVILPSLQRLQSEFVEMDSTGHGDPCLKSIGKQRQEGDDRFSNYNLQRDEECGICLEPCTKMVLPNCCHEMCINCYRDWSTRSESCPFCRGGLRRVESRDLWVLTCNDDVVDTNTVTREDLFRFYLYVSRLPKDSPDALFLMYYEHLI</sequence>
<evidence type="ECO:0000256" key="2">
    <source>
        <dbReference type="ARBA" id="ARBA00022771"/>
    </source>
</evidence>
<dbReference type="PROSITE" id="PS00518">
    <property type="entry name" value="ZF_RING_1"/>
    <property type="match status" value="1"/>
</dbReference>
<accession>A0A8S0RL31</accession>
<keyword evidence="3" id="KW-0862">Zinc</keyword>
<dbReference type="InterPro" id="IPR013083">
    <property type="entry name" value="Znf_RING/FYVE/PHD"/>
</dbReference>
<keyword evidence="1" id="KW-0479">Metal-binding</keyword>
<reference evidence="6 7" key="1">
    <citation type="submission" date="2019-12" db="EMBL/GenBank/DDBJ databases">
        <authorList>
            <person name="Alioto T."/>
            <person name="Alioto T."/>
            <person name="Gomez Garrido J."/>
        </authorList>
    </citation>
    <scope>NUCLEOTIDE SEQUENCE [LARGE SCALE GENOMIC DNA]</scope>
</reference>
<organism evidence="6 7">
    <name type="scientific">Olea europaea subsp. europaea</name>
    <dbReference type="NCBI Taxonomy" id="158383"/>
    <lineage>
        <taxon>Eukaryota</taxon>
        <taxon>Viridiplantae</taxon>
        <taxon>Streptophyta</taxon>
        <taxon>Embryophyta</taxon>
        <taxon>Tracheophyta</taxon>
        <taxon>Spermatophyta</taxon>
        <taxon>Magnoliopsida</taxon>
        <taxon>eudicotyledons</taxon>
        <taxon>Gunneridae</taxon>
        <taxon>Pentapetalae</taxon>
        <taxon>asterids</taxon>
        <taxon>lamiids</taxon>
        <taxon>Lamiales</taxon>
        <taxon>Oleaceae</taxon>
        <taxon>Oleeae</taxon>
        <taxon>Olea</taxon>
    </lineage>
</organism>
<dbReference type="EMBL" id="CACTIH010003649">
    <property type="protein sequence ID" value="CAA2980531.1"/>
    <property type="molecule type" value="Genomic_DNA"/>
</dbReference>
<dbReference type="PANTHER" id="PTHR15315:SF84">
    <property type="entry name" value="RING-TYPE DOMAIN-CONTAINING PROTEIN"/>
    <property type="match status" value="1"/>
</dbReference>
<dbReference type="InterPro" id="IPR001841">
    <property type="entry name" value="Znf_RING"/>
</dbReference>
<protein>
    <submittedName>
        <fullName evidence="6">RING-H2 finger ATL47-like isoform X1</fullName>
    </submittedName>
</protein>
<comment type="caution">
    <text evidence="6">The sequence shown here is derived from an EMBL/GenBank/DDBJ whole genome shotgun (WGS) entry which is preliminary data.</text>
</comment>
<evidence type="ECO:0000256" key="3">
    <source>
        <dbReference type="ARBA" id="ARBA00022833"/>
    </source>
</evidence>
<gene>
    <name evidence="6" type="ORF">OLEA9_A043789</name>
</gene>
<dbReference type="Gramene" id="OE9A043789T4">
    <property type="protein sequence ID" value="OE9A043789C4"/>
    <property type="gene ID" value="OE9A043789"/>
</dbReference>
<dbReference type="InterPro" id="IPR017907">
    <property type="entry name" value="Znf_RING_CS"/>
</dbReference>
<dbReference type="SMART" id="SM00184">
    <property type="entry name" value="RING"/>
    <property type="match status" value="1"/>
</dbReference>
<dbReference type="AlphaFoldDB" id="A0A8S0RL31"/>
<evidence type="ECO:0000313" key="7">
    <source>
        <dbReference type="Proteomes" id="UP000594638"/>
    </source>
</evidence>